<evidence type="ECO:0000256" key="4">
    <source>
        <dbReference type="ARBA" id="ARBA00023163"/>
    </source>
</evidence>
<dbReference type="OrthoDB" id="9785745at2"/>
<evidence type="ECO:0000256" key="3">
    <source>
        <dbReference type="ARBA" id="ARBA00023125"/>
    </source>
</evidence>
<comment type="similarity">
    <text evidence="1">Belongs to the LysR transcriptional regulatory family.</text>
</comment>
<feature type="domain" description="HTH lysR-type" evidence="5">
    <location>
        <begin position="12"/>
        <end position="69"/>
    </location>
</feature>
<evidence type="ECO:0000256" key="2">
    <source>
        <dbReference type="ARBA" id="ARBA00023015"/>
    </source>
</evidence>
<dbReference type="RefSeq" id="WP_055463241.1">
    <property type="nucleotide sequence ID" value="NZ_CYHG01000006.1"/>
</dbReference>
<evidence type="ECO:0000313" key="7">
    <source>
        <dbReference type="Proteomes" id="UP000182769"/>
    </source>
</evidence>
<protein>
    <submittedName>
        <fullName evidence="6">DNA-binding transcriptional regulator, LysR family</fullName>
    </submittedName>
</protein>
<evidence type="ECO:0000256" key="1">
    <source>
        <dbReference type="ARBA" id="ARBA00009437"/>
    </source>
</evidence>
<dbReference type="SUPFAM" id="SSF46785">
    <property type="entry name" value="Winged helix' DNA-binding domain"/>
    <property type="match status" value="1"/>
</dbReference>
<dbReference type="EMBL" id="CYHG01000006">
    <property type="protein sequence ID" value="CUB04302.1"/>
    <property type="molecule type" value="Genomic_DNA"/>
</dbReference>
<proteinExistence type="inferred from homology"/>
<evidence type="ECO:0000313" key="6">
    <source>
        <dbReference type="EMBL" id="CUB04302.1"/>
    </source>
</evidence>
<organism evidence="6 7">
    <name type="scientific">Marinomonas fungiae</name>
    <dbReference type="NCBI Taxonomy" id="1137284"/>
    <lineage>
        <taxon>Bacteria</taxon>
        <taxon>Pseudomonadati</taxon>
        <taxon>Pseudomonadota</taxon>
        <taxon>Gammaproteobacteria</taxon>
        <taxon>Oceanospirillales</taxon>
        <taxon>Oceanospirillaceae</taxon>
        <taxon>Marinomonas</taxon>
    </lineage>
</organism>
<dbReference type="PANTHER" id="PTHR30126">
    <property type="entry name" value="HTH-TYPE TRANSCRIPTIONAL REGULATOR"/>
    <property type="match status" value="1"/>
</dbReference>
<dbReference type="Pfam" id="PF00126">
    <property type="entry name" value="HTH_1"/>
    <property type="match status" value="1"/>
</dbReference>
<dbReference type="PANTHER" id="PTHR30126:SF5">
    <property type="entry name" value="HTH-TYPE TRANSCRIPTIONAL ACTIVATOR CMPR"/>
    <property type="match status" value="1"/>
</dbReference>
<dbReference type="Gene3D" id="3.40.190.290">
    <property type="match status" value="1"/>
</dbReference>
<dbReference type="InterPro" id="IPR005119">
    <property type="entry name" value="LysR_subst-bd"/>
</dbReference>
<evidence type="ECO:0000259" key="5">
    <source>
        <dbReference type="PROSITE" id="PS50931"/>
    </source>
</evidence>
<name>A0A0K6ILU9_9GAMM</name>
<dbReference type="InterPro" id="IPR000847">
    <property type="entry name" value="LysR_HTH_N"/>
</dbReference>
<keyword evidence="2" id="KW-0805">Transcription regulation</keyword>
<dbReference type="InterPro" id="IPR036390">
    <property type="entry name" value="WH_DNA-bd_sf"/>
</dbReference>
<gene>
    <name evidence="6" type="ORF">Ga0061065_106121</name>
</gene>
<dbReference type="InterPro" id="IPR036388">
    <property type="entry name" value="WH-like_DNA-bd_sf"/>
</dbReference>
<dbReference type="SUPFAM" id="SSF53850">
    <property type="entry name" value="Periplasmic binding protein-like II"/>
    <property type="match status" value="1"/>
</dbReference>
<reference evidence="7" key="1">
    <citation type="submission" date="2015-08" db="EMBL/GenBank/DDBJ databases">
        <authorList>
            <person name="Varghese N."/>
        </authorList>
    </citation>
    <scope>NUCLEOTIDE SEQUENCE [LARGE SCALE GENOMIC DNA]</scope>
    <source>
        <strain evidence="7">JCM 18476</strain>
    </source>
</reference>
<sequence>MVYTLGQLLNRLTFRQLQVFQAVFHKLSYSKAAEELGLTQPAVSAQMKQLEAALGQPMFDYVGKQLYVTPAGAQLERVVREIFSDLETLQMDLYQLEGQLRGELRLCVVSSAEIILPYLLKNFLHKYPQVDVRLTVLNRTNATERLLQNQDDIVITGIVPDTRLLSRQPFFDNLLVPVVPAEHPILAISEIAPQTFLDAGFLQREQGSGSRGAIEGFCKDHRLQLKPILELGSNESIKHAILAGLGVSLLPLANVITELKIGSLIMPTIKGFPIKRSWCAVYPSSKQPTPVMQAFLEYLRDQGDACLSEKFSFKS</sequence>
<dbReference type="Proteomes" id="UP000182769">
    <property type="component" value="Unassembled WGS sequence"/>
</dbReference>
<keyword evidence="3 6" id="KW-0238">DNA-binding</keyword>
<dbReference type="GO" id="GO:0000976">
    <property type="term" value="F:transcription cis-regulatory region binding"/>
    <property type="evidence" value="ECO:0007669"/>
    <property type="project" value="TreeGrafter"/>
</dbReference>
<dbReference type="PROSITE" id="PS50931">
    <property type="entry name" value="HTH_LYSR"/>
    <property type="match status" value="1"/>
</dbReference>
<keyword evidence="4" id="KW-0804">Transcription</keyword>
<dbReference type="PRINTS" id="PR00039">
    <property type="entry name" value="HTHLYSR"/>
</dbReference>
<keyword evidence="7" id="KW-1185">Reference proteome</keyword>
<dbReference type="Gene3D" id="1.10.10.10">
    <property type="entry name" value="Winged helix-like DNA-binding domain superfamily/Winged helix DNA-binding domain"/>
    <property type="match status" value="1"/>
</dbReference>
<dbReference type="AlphaFoldDB" id="A0A0K6ILU9"/>
<dbReference type="GO" id="GO:0003700">
    <property type="term" value="F:DNA-binding transcription factor activity"/>
    <property type="evidence" value="ECO:0007669"/>
    <property type="project" value="InterPro"/>
</dbReference>
<dbReference type="STRING" id="1137284.GCA_001418205_02166"/>
<accession>A0A0K6ILU9</accession>
<dbReference type="Pfam" id="PF03466">
    <property type="entry name" value="LysR_substrate"/>
    <property type="match status" value="1"/>
</dbReference>